<dbReference type="Pfam" id="PF13280">
    <property type="entry name" value="WYL"/>
    <property type="match status" value="1"/>
</dbReference>
<proteinExistence type="predicted"/>
<dbReference type="Proteomes" id="UP000317982">
    <property type="component" value="Unassembled WGS sequence"/>
</dbReference>
<sequence>MDQLVAHVRGLDRAALASLLAARPDAAAWPEPRSLPELAERLSAAHSVQRALARVSRAGLQVAEAMAALGGLASEARLAQLLDVDATRSALFGETLAQLRELALLIGDDDQNLVLAAPLRLLAEPLGLGVRLTDALPLLIGDRLRAVAQGLVDRPAKRKAELLGQVRDALADPEAVRAWVDSASPNVQRLLRSLAWNGPRSDAFRSAAVDEAFERGLLSRISWDQVELPGEIGLALRGPDYRAPFSAEPPSPVAGPVAEADVIAAGTAAVTQTLADVGRLLDLCDRTPLLTTKTGRIAVRELRRAAKALGLADDGVDRLLALTVGSGLLGTIEGEIMPTETADAWREAGPAARLATLLAGWWSGPRVAESELRRRVLTYLTDVGAGVDDVEALAAVLAWRAPIELAPTPADQETVVARTLAVVGEAERLGVVACGAATPLARALVAGDPDRLAEAAEVLVPPLVTTATFQSDLSAVVAGVPAPALATLLDGAAEREASGAASTWRFSAASVRAALDAGFEPDALLTALGGVATNALPQALEYLVRDVARRHGQLRVAPAGCVISADDPALIAELIATKALAGLRLRAVAPGVLVSAADPDGTLAALRDAGYAPAGLTESGGARIERRARRRATAPAAPPGAPAFAVDAEAVADRLLSEAPVVPVVALPLPLPLPRVAEGAEHVVARQAWALSDLEQAALVEAIETGAPVRIDYVSATGASTTRVIENAELTGDAVTAFCRLRTAERMFILSRIRAVTPA</sequence>
<feature type="domain" description="WYL" evidence="1">
    <location>
        <begin position="698"/>
        <end position="757"/>
    </location>
</feature>
<evidence type="ECO:0000259" key="2">
    <source>
        <dbReference type="Pfam" id="PF13625"/>
    </source>
</evidence>
<gene>
    <name evidence="3" type="ORF">FL583_08690</name>
</gene>
<feature type="domain" description="Helicase XPB/Ssl2 N-terminal" evidence="2">
    <location>
        <begin position="470"/>
        <end position="588"/>
    </location>
</feature>
<dbReference type="OrthoDB" id="3415124at2"/>
<dbReference type="InterPro" id="IPR026881">
    <property type="entry name" value="WYL_dom"/>
</dbReference>
<dbReference type="EMBL" id="VIRS01000004">
    <property type="protein sequence ID" value="TQS45773.1"/>
    <property type="molecule type" value="Genomic_DNA"/>
</dbReference>
<reference evidence="3 4" key="1">
    <citation type="submission" date="2019-07" db="EMBL/GenBank/DDBJ databases">
        <title>Cryptosporangium phraense sp. nov., isolated from plant litter.</title>
        <authorList>
            <person name="Suriyachadkun C."/>
        </authorList>
    </citation>
    <scope>NUCLEOTIDE SEQUENCE [LARGE SCALE GENOMIC DNA]</scope>
    <source>
        <strain evidence="3 4">A-T 5661</strain>
    </source>
</reference>
<evidence type="ECO:0000259" key="1">
    <source>
        <dbReference type="Pfam" id="PF13280"/>
    </source>
</evidence>
<name>A0A545AWR3_9ACTN</name>
<dbReference type="RefSeq" id="WP_142704001.1">
    <property type="nucleotide sequence ID" value="NZ_VIRS01000004.1"/>
</dbReference>
<evidence type="ECO:0000313" key="4">
    <source>
        <dbReference type="Proteomes" id="UP000317982"/>
    </source>
</evidence>
<dbReference type="Pfam" id="PF13625">
    <property type="entry name" value="Helicase_C_3"/>
    <property type="match status" value="1"/>
</dbReference>
<evidence type="ECO:0000313" key="3">
    <source>
        <dbReference type="EMBL" id="TQS45773.1"/>
    </source>
</evidence>
<protein>
    <submittedName>
        <fullName evidence="3">Uncharacterized protein</fullName>
    </submittedName>
</protein>
<accession>A0A545AWR3</accession>
<organism evidence="3 4">
    <name type="scientific">Cryptosporangium phraense</name>
    <dbReference type="NCBI Taxonomy" id="2593070"/>
    <lineage>
        <taxon>Bacteria</taxon>
        <taxon>Bacillati</taxon>
        <taxon>Actinomycetota</taxon>
        <taxon>Actinomycetes</taxon>
        <taxon>Cryptosporangiales</taxon>
        <taxon>Cryptosporangiaceae</taxon>
        <taxon>Cryptosporangium</taxon>
    </lineage>
</organism>
<dbReference type="InterPro" id="IPR032830">
    <property type="entry name" value="XPB/Ssl2_N"/>
</dbReference>
<keyword evidence="4" id="KW-1185">Reference proteome</keyword>
<dbReference type="InParanoid" id="A0A545AWR3"/>
<dbReference type="AlphaFoldDB" id="A0A545AWR3"/>
<comment type="caution">
    <text evidence="3">The sequence shown here is derived from an EMBL/GenBank/DDBJ whole genome shotgun (WGS) entry which is preliminary data.</text>
</comment>